<protein>
    <submittedName>
        <fullName evidence="3">3-oxoacyl-ACP reductase FabG</fullName>
    </submittedName>
</protein>
<dbReference type="PRINTS" id="PR00080">
    <property type="entry name" value="SDRFAMILY"/>
</dbReference>
<dbReference type="PANTHER" id="PTHR42879:SF2">
    <property type="entry name" value="3-OXOACYL-[ACYL-CARRIER-PROTEIN] REDUCTASE FABG"/>
    <property type="match status" value="1"/>
</dbReference>
<dbReference type="InterPro" id="IPR020904">
    <property type="entry name" value="Sc_DH/Rdtase_CS"/>
</dbReference>
<dbReference type="InterPro" id="IPR036291">
    <property type="entry name" value="NAD(P)-bd_dom_sf"/>
</dbReference>
<dbReference type="OrthoDB" id="7375193at2"/>
<dbReference type="FunFam" id="3.40.50.720:FF:000084">
    <property type="entry name" value="Short-chain dehydrogenase reductase"/>
    <property type="match status" value="1"/>
</dbReference>
<dbReference type="PANTHER" id="PTHR42879">
    <property type="entry name" value="3-OXOACYL-(ACYL-CARRIER-PROTEIN) REDUCTASE"/>
    <property type="match status" value="1"/>
</dbReference>
<dbReference type="PROSITE" id="PS00061">
    <property type="entry name" value="ADH_SHORT"/>
    <property type="match status" value="1"/>
</dbReference>
<dbReference type="AlphaFoldDB" id="A0A5M6IY34"/>
<evidence type="ECO:0000313" key="3">
    <source>
        <dbReference type="EMBL" id="KAA5612275.1"/>
    </source>
</evidence>
<name>A0A5M6IY34_9PROT</name>
<dbReference type="SUPFAM" id="SSF51735">
    <property type="entry name" value="NAD(P)-binding Rossmann-fold domains"/>
    <property type="match status" value="1"/>
</dbReference>
<dbReference type="InterPro" id="IPR057326">
    <property type="entry name" value="KR_dom"/>
</dbReference>
<dbReference type="GO" id="GO:0032787">
    <property type="term" value="P:monocarboxylic acid metabolic process"/>
    <property type="evidence" value="ECO:0007669"/>
    <property type="project" value="UniProtKB-ARBA"/>
</dbReference>
<keyword evidence="4" id="KW-1185">Reference proteome</keyword>
<dbReference type="RefSeq" id="WP_150040647.1">
    <property type="nucleotide sequence ID" value="NZ_OW485601.1"/>
</dbReference>
<dbReference type="NCBIfam" id="NF005559">
    <property type="entry name" value="PRK07231.1"/>
    <property type="match status" value="1"/>
</dbReference>
<dbReference type="PRINTS" id="PR00081">
    <property type="entry name" value="GDHRDH"/>
</dbReference>
<sequence>MKLEGRVAIVTGAAGGIGLAIAHALSREGAIVTVADIAGDEARHAAATVEAAGGRAWPIAVDVADPASVSSMTEAVIARFGRLDILVNNAGIGRTALFLETSIEDWNRTIAVNLTGAFLVGQACARVMVQRGGGRIVNITSTSGQRGGRGRAAYGAAKAGLDLLTRVMAVELAAQGVNVNAVAPGPTDTKMVEAAHDAATRAAYGRLIPAARYGRPEEIAEAVVFLCSDAARYVHGHTLAVDGGFTAAGMM</sequence>
<comment type="similarity">
    <text evidence="1">Belongs to the short-chain dehydrogenases/reductases (SDR) family.</text>
</comment>
<reference evidence="3 4" key="1">
    <citation type="submission" date="2019-09" db="EMBL/GenBank/DDBJ databases">
        <title>Genome sequence of Rhodovastum atsumiense, a diverse member of the Acetobacteraceae family of non-sulfur purple photosynthetic bacteria.</title>
        <authorList>
            <person name="Meyer T."/>
            <person name="Kyndt J."/>
        </authorList>
    </citation>
    <scope>NUCLEOTIDE SEQUENCE [LARGE SCALE GENOMIC DNA]</scope>
    <source>
        <strain evidence="3 4">DSM 21279</strain>
    </source>
</reference>
<organism evidence="3 4">
    <name type="scientific">Rhodovastum atsumiense</name>
    <dbReference type="NCBI Taxonomy" id="504468"/>
    <lineage>
        <taxon>Bacteria</taxon>
        <taxon>Pseudomonadati</taxon>
        <taxon>Pseudomonadota</taxon>
        <taxon>Alphaproteobacteria</taxon>
        <taxon>Acetobacterales</taxon>
        <taxon>Acetobacteraceae</taxon>
        <taxon>Rhodovastum</taxon>
    </lineage>
</organism>
<dbReference type="InterPro" id="IPR002347">
    <property type="entry name" value="SDR_fam"/>
</dbReference>
<evidence type="ECO:0000313" key="4">
    <source>
        <dbReference type="Proteomes" id="UP000325255"/>
    </source>
</evidence>
<dbReference type="Pfam" id="PF13561">
    <property type="entry name" value="adh_short_C2"/>
    <property type="match status" value="1"/>
</dbReference>
<dbReference type="InterPro" id="IPR050259">
    <property type="entry name" value="SDR"/>
</dbReference>
<accession>A0A5M6IY34</accession>
<gene>
    <name evidence="3" type="ORF">F1189_10255</name>
</gene>
<evidence type="ECO:0000256" key="1">
    <source>
        <dbReference type="ARBA" id="ARBA00006484"/>
    </source>
</evidence>
<dbReference type="Proteomes" id="UP000325255">
    <property type="component" value="Unassembled WGS sequence"/>
</dbReference>
<dbReference type="NCBIfam" id="NF009466">
    <property type="entry name" value="PRK12826.1-2"/>
    <property type="match status" value="1"/>
</dbReference>
<comment type="caution">
    <text evidence="3">The sequence shown here is derived from an EMBL/GenBank/DDBJ whole genome shotgun (WGS) entry which is preliminary data.</text>
</comment>
<feature type="domain" description="Ketoreductase" evidence="2">
    <location>
        <begin position="6"/>
        <end position="185"/>
    </location>
</feature>
<dbReference type="Gene3D" id="3.40.50.720">
    <property type="entry name" value="NAD(P)-binding Rossmann-like Domain"/>
    <property type="match status" value="1"/>
</dbReference>
<evidence type="ECO:0000259" key="2">
    <source>
        <dbReference type="SMART" id="SM00822"/>
    </source>
</evidence>
<dbReference type="EMBL" id="VWPK01000013">
    <property type="protein sequence ID" value="KAA5612275.1"/>
    <property type="molecule type" value="Genomic_DNA"/>
</dbReference>
<dbReference type="SMART" id="SM00822">
    <property type="entry name" value="PKS_KR"/>
    <property type="match status" value="1"/>
</dbReference>
<proteinExistence type="inferred from homology"/>